<accession>A0A5B9QTX3</accession>
<proteinExistence type="predicted"/>
<reference evidence="1 2" key="1">
    <citation type="submission" date="2019-08" db="EMBL/GenBank/DDBJ databases">
        <title>Deep-cultivation of Planctomycetes and their phenomic and genomic characterization uncovers novel biology.</title>
        <authorList>
            <person name="Wiegand S."/>
            <person name="Jogler M."/>
            <person name="Boedeker C."/>
            <person name="Pinto D."/>
            <person name="Vollmers J."/>
            <person name="Rivas-Marin E."/>
            <person name="Kohn T."/>
            <person name="Peeters S.H."/>
            <person name="Heuer A."/>
            <person name="Rast P."/>
            <person name="Oberbeckmann S."/>
            <person name="Bunk B."/>
            <person name="Jeske O."/>
            <person name="Meyerdierks A."/>
            <person name="Storesund J.E."/>
            <person name="Kallscheuer N."/>
            <person name="Luecker S."/>
            <person name="Lage O.M."/>
            <person name="Pohl T."/>
            <person name="Merkel B.J."/>
            <person name="Hornburger P."/>
            <person name="Mueller R.-W."/>
            <person name="Bruemmer F."/>
            <person name="Labrenz M."/>
            <person name="Spormann A.M."/>
            <person name="Op den Camp H."/>
            <person name="Overmann J."/>
            <person name="Amann R."/>
            <person name="Jetten M.S.M."/>
            <person name="Mascher T."/>
            <person name="Medema M.H."/>
            <person name="Devos D.P."/>
            <person name="Kaster A.-K."/>
            <person name="Ovreas L."/>
            <person name="Rohde M."/>
            <person name="Galperin M.Y."/>
            <person name="Jogler C."/>
        </authorList>
    </citation>
    <scope>NUCLEOTIDE SEQUENCE [LARGE SCALE GENOMIC DNA]</scope>
    <source>
        <strain evidence="1 2">Pr1d</strain>
    </source>
</reference>
<gene>
    <name evidence="1" type="ORF">Pr1d_47160</name>
</gene>
<evidence type="ECO:0008006" key="3">
    <source>
        <dbReference type="Google" id="ProtNLM"/>
    </source>
</evidence>
<dbReference type="EMBL" id="CP042913">
    <property type="protein sequence ID" value="QEG37373.1"/>
    <property type="molecule type" value="Genomic_DNA"/>
</dbReference>
<dbReference type="Proteomes" id="UP000323917">
    <property type="component" value="Chromosome"/>
</dbReference>
<evidence type="ECO:0000313" key="2">
    <source>
        <dbReference type="Proteomes" id="UP000323917"/>
    </source>
</evidence>
<dbReference type="AlphaFoldDB" id="A0A5B9QTX3"/>
<evidence type="ECO:0000313" key="1">
    <source>
        <dbReference type="EMBL" id="QEG37373.1"/>
    </source>
</evidence>
<sequence length="518" mass="58713">MKFSFMYFLLMTAQRKNPLLAFYSLNTGLPLGALGPLAALRSIVVFFVGASCMPCFAETTLFDMDEIRDASTLAVEVIKDWHVVEGNPPTRQKCVTIRVGEAWEGQEYRVPLRMVVPVDCKAKGFHLTTDYEEPEVLKNDARISSLDAALIAGGVGLVQTTIGGEPRDFREGLSRRFIETLNPHYAVQYWGWPATIMRAVTAAYAEKDHFEKGKVAASGGSKHGSSPTVSLISDERITALYSEVGTISDSPIRLCDRKAWDALEADNKRFFEKVEKGEIRLEREKEFYTGFIGGTFGSNYNYEALEAGHSWDDIRKLALEMADYIFVTRNMDQLRERGVEMLFDPTTHDFNSYSILQAAQNFPRIPTYYQPNGGHGQELHHAAQENDNLPAFILGHFFDDLEPMLEPPSISHEISDDKLLVTVRFEDGPKAESGRIWWIYDRGSEASAAFLWQRIGEDHWSDMKFDAEQEAWTAEIKIDKHAASHIDFFSNHGRVVKYKSRSFNTYLSSPYTRVYLEP</sequence>
<dbReference type="KEGG" id="bgok:Pr1d_47160"/>
<name>A0A5B9QTX3_9BACT</name>
<protein>
    <recommendedName>
        <fullName evidence="3">PhoPQ-activated pathogenicity-related protein</fullName>
    </recommendedName>
</protein>
<organism evidence="1 2">
    <name type="scientific">Bythopirellula goksoeyrii</name>
    <dbReference type="NCBI Taxonomy" id="1400387"/>
    <lineage>
        <taxon>Bacteria</taxon>
        <taxon>Pseudomonadati</taxon>
        <taxon>Planctomycetota</taxon>
        <taxon>Planctomycetia</taxon>
        <taxon>Pirellulales</taxon>
        <taxon>Lacipirellulaceae</taxon>
        <taxon>Bythopirellula</taxon>
    </lineage>
</organism>
<keyword evidence="2" id="KW-1185">Reference proteome</keyword>
<dbReference type="OrthoDB" id="9821047at2"/>